<proteinExistence type="predicted"/>
<evidence type="ECO:0000256" key="1">
    <source>
        <dbReference type="SAM" id="Phobius"/>
    </source>
</evidence>
<dbReference type="VEuPathDB" id="VectorBase:BGLAX_034014"/>
<accession>A0A2C9KT13</accession>
<evidence type="ECO:0000313" key="3">
    <source>
        <dbReference type="Proteomes" id="UP000076420"/>
    </source>
</evidence>
<protein>
    <submittedName>
        <fullName evidence="2">Uncharacterized protein</fullName>
    </submittedName>
</protein>
<keyword evidence="1" id="KW-0472">Membrane</keyword>
<evidence type="ECO:0000313" key="2">
    <source>
        <dbReference type="EnsemblMetazoa" id="BGLB023201-PA"/>
    </source>
</evidence>
<reference evidence="2" key="1">
    <citation type="submission" date="2020-05" db="UniProtKB">
        <authorList>
            <consortium name="EnsemblMetazoa"/>
        </authorList>
    </citation>
    <scope>IDENTIFICATION</scope>
    <source>
        <strain evidence="2">BB02</strain>
    </source>
</reference>
<gene>
    <name evidence="2" type="primary">106079053</name>
</gene>
<sequence length="220" mass="24869">MPKSIFTKDSPSQIVTYTLFHLVLVSRAQALPSLEDVTAAKCENDRPFKCLPYGTCCRGDQFCFEGACESCFPAEKDLLHWCQTVGLHNVSKMRDVTCSLACQARFTVNDLAHFQRPVTEGELGSDKQKDDQWYHRFMAMCIVSVVLCCSTITFLSLLCYSLFGRSHSSLRHRTLAREGLPPRLTRRQFSRRSEYNEDGTIRYSDLTSVATSSTYAQCGT</sequence>
<keyword evidence="1" id="KW-1133">Transmembrane helix</keyword>
<dbReference type="Proteomes" id="UP000076420">
    <property type="component" value="Unassembled WGS sequence"/>
</dbReference>
<dbReference type="AlphaFoldDB" id="A0A2C9KT13"/>
<dbReference type="OrthoDB" id="6159264at2759"/>
<feature type="transmembrane region" description="Helical" evidence="1">
    <location>
        <begin position="137"/>
        <end position="163"/>
    </location>
</feature>
<dbReference type="EnsemblMetazoa" id="BGLB023201-RA">
    <property type="protein sequence ID" value="BGLB023201-PA"/>
    <property type="gene ID" value="BGLB023201"/>
</dbReference>
<dbReference type="KEGG" id="bgt:106079053"/>
<organism evidence="2 3">
    <name type="scientific">Biomphalaria glabrata</name>
    <name type="common">Bloodfluke planorb</name>
    <name type="synonym">Freshwater snail</name>
    <dbReference type="NCBI Taxonomy" id="6526"/>
    <lineage>
        <taxon>Eukaryota</taxon>
        <taxon>Metazoa</taxon>
        <taxon>Spiralia</taxon>
        <taxon>Lophotrochozoa</taxon>
        <taxon>Mollusca</taxon>
        <taxon>Gastropoda</taxon>
        <taxon>Heterobranchia</taxon>
        <taxon>Euthyneura</taxon>
        <taxon>Panpulmonata</taxon>
        <taxon>Hygrophila</taxon>
        <taxon>Lymnaeoidea</taxon>
        <taxon>Planorbidae</taxon>
        <taxon>Biomphalaria</taxon>
    </lineage>
</organism>
<dbReference type="VEuPathDB" id="VectorBase:BGLB023201"/>
<keyword evidence="1" id="KW-0812">Transmembrane</keyword>
<name>A0A2C9KT13_BIOGL</name>